<name>A0A0L9UFU4_PHAAN</name>
<proteinExistence type="predicted"/>
<feature type="region of interest" description="Disordered" evidence="1">
    <location>
        <begin position="1"/>
        <end position="107"/>
    </location>
</feature>
<protein>
    <submittedName>
        <fullName evidence="2">Uncharacterized protein</fullName>
    </submittedName>
</protein>
<dbReference type="EMBL" id="CM003374">
    <property type="protein sequence ID" value="KOM41437.1"/>
    <property type="molecule type" value="Genomic_DNA"/>
</dbReference>
<sequence length="125" mass="13973">MWQETRSKAQGISAQNKNPHLLSRGGYMKLEEKIMKQKLDSRLSLSEGGDPSPPPSPPSRHEKWKLARLRSSGSYTSDTTREIYERITDQEGSPTPKKTHLSEDDPLGALDELVNIISDASMSVH</sequence>
<dbReference type="AlphaFoldDB" id="A0A0L9UFU4"/>
<dbReference type="Proteomes" id="UP000053144">
    <property type="component" value="Chromosome 4"/>
</dbReference>
<organism evidence="2 3">
    <name type="scientific">Phaseolus angularis</name>
    <name type="common">Azuki bean</name>
    <name type="synonym">Vigna angularis</name>
    <dbReference type="NCBI Taxonomy" id="3914"/>
    <lineage>
        <taxon>Eukaryota</taxon>
        <taxon>Viridiplantae</taxon>
        <taxon>Streptophyta</taxon>
        <taxon>Embryophyta</taxon>
        <taxon>Tracheophyta</taxon>
        <taxon>Spermatophyta</taxon>
        <taxon>Magnoliopsida</taxon>
        <taxon>eudicotyledons</taxon>
        <taxon>Gunneridae</taxon>
        <taxon>Pentapetalae</taxon>
        <taxon>rosids</taxon>
        <taxon>fabids</taxon>
        <taxon>Fabales</taxon>
        <taxon>Fabaceae</taxon>
        <taxon>Papilionoideae</taxon>
        <taxon>50 kb inversion clade</taxon>
        <taxon>NPAAA clade</taxon>
        <taxon>indigoferoid/millettioid clade</taxon>
        <taxon>Phaseoleae</taxon>
        <taxon>Vigna</taxon>
    </lineage>
</organism>
<feature type="compositionally biased region" description="Basic and acidic residues" evidence="1">
    <location>
        <begin position="79"/>
        <end position="89"/>
    </location>
</feature>
<evidence type="ECO:0000256" key="1">
    <source>
        <dbReference type="SAM" id="MobiDB-lite"/>
    </source>
</evidence>
<evidence type="ECO:0000313" key="2">
    <source>
        <dbReference type="EMBL" id="KOM41437.1"/>
    </source>
</evidence>
<feature type="compositionally biased region" description="Polar residues" evidence="1">
    <location>
        <begin position="8"/>
        <end position="18"/>
    </location>
</feature>
<gene>
    <name evidence="2" type="ORF">LR48_Vigan04g163500</name>
</gene>
<evidence type="ECO:0000313" key="3">
    <source>
        <dbReference type="Proteomes" id="UP000053144"/>
    </source>
</evidence>
<feature type="compositionally biased region" description="Basic and acidic residues" evidence="1">
    <location>
        <begin position="29"/>
        <end position="41"/>
    </location>
</feature>
<reference evidence="3" key="1">
    <citation type="journal article" date="2015" name="Proc. Natl. Acad. Sci. U.S.A.">
        <title>Genome sequencing of adzuki bean (Vigna angularis) provides insight into high starch and low fat accumulation and domestication.</title>
        <authorList>
            <person name="Yang K."/>
            <person name="Tian Z."/>
            <person name="Chen C."/>
            <person name="Luo L."/>
            <person name="Zhao B."/>
            <person name="Wang Z."/>
            <person name="Yu L."/>
            <person name="Li Y."/>
            <person name="Sun Y."/>
            <person name="Li W."/>
            <person name="Chen Y."/>
            <person name="Li Y."/>
            <person name="Zhang Y."/>
            <person name="Ai D."/>
            <person name="Zhao J."/>
            <person name="Shang C."/>
            <person name="Ma Y."/>
            <person name="Wu B."/>
            <person name="Wang M."/>
            <person name="Gao L."/>
            <person name="Sun D."/>
            <person name="Zhang P."/>
            <person name="Guo F."/>
            <person name="Wang W."/>
            <person name="Li Y."/>
            <person name="Wang J."/>
            <person name="Varshney R.K."/>
            <person name="Wang J."/>
            <person name="Ling H.Q."/>
            <person name="Wan P."/>
        </authorList>
    </citation>
    <scope>NUCLEOTIDE SEQUENCE</scope>
    <source>
        <strain evidence="3">cv. Jingnong 6</strain>
    </source>
</reference>
<dbReference type="Gramene" id="KOM41437">
    <property type="protein sequence ID" value="KOM41437"/>
    <property type="gene ID" value="LR48_Vigan04g163500"/>
</dbReference>
<accession>A0A0L9UFU4</accession>